<evidence type="ECO:0000256" key="1">
    <source>
        <dbReference type="ARBA" id="ARBA00001933"/>
    </source>
</evidence>
<keyword evidence="7" id="KW-0808">Transferase</keyword>
<name>A0ABS5KX37_9ACTN</name>
<evidence type="ECO:0000313" key="7">
    <source>
        <dbReference type="EMBL" id="MBS2550570.1"/>
    </source>
</evidence>
<dbReference type="PANTHER" id="PTHR11999:SF70">
    <property type="entry name" value="MIP05841P"/>
    <property type="match status" value="1"/>
</dbReference>
<gene>
    <name evidence="7" type="ORF">KGQ19_27230</name>
</gene>
<dbReference type="Gene3D" id="3.90.1150.10">
    <property type="entry name" value="Aspartate Aminotransferase, domain 1"/>
    <property type="match status" value="1"/>
</dbReference>
<protein>
    <submittedName>
        <fullName evidence="7">Aspartate aminotransferase family protein</fullName>
    </submittedName>
</protein>
<keyword evidence="5 6" id="KW-0456">Lyase</keyword>
<evidence type="ECO:0000256" key="6">
    <source>
        <dbReference type="RuleBase" id="RU000382"/>
    </source>
</evidence>
<dbReference type="InterPro" id="IPR010977">
    <property type="entry name" value="Aromatic_deC"/>
</dbReference>
<evidence type="ECO:0000313" key="8">
    <source>
        <dbReference type="Proteomes" id="UP000730482"/>
    </source>
</evidence>
<dbReference type="InterPro" id="IPR015421">
    <property type="entry name" value="PyrdxlP-dep_Trfase_major"/>
</dbReference>
<dbReference type="GO" id="GO:0008483">
    <property type="term" value="F:transaminase activity"/>
    <property type="evidence" value="ECO:0007669"/>
    <property type="project" value="UniProtKB-KW"/>
</dbReference>
<keyword evidence="7" id="KW-0032">Aminotransferase</keyword>
<evidence type="ECO:0000256" key="5">
    <source>
        <dbReference type="ARBA" id="ARBA00023239"/>
    </source>
</evidence>
<dbReference type="InterPro" id="IPR002129">
    <property type="entry name" value="PyrdxlP-dep_de-COase"/>
</dbReference>
<keyword evidence="3" id="KW-0210">Decarboxylase</keyword>
<reference evidence="7 8" key="1">
    <citation type="submission" date="2020-02" db="EMBL/GenBank/DDBJ databases">
        <title>Acidophilic actinobacteria isolated from forest soil.</title>
        <authorList>
            <person name="Golinska P."/>
        </authorList>
    </citation>
    <scope>NUCLEOTIDE SEQUENCE [LARGE SCALE GENOMIC DNA]</scope>
    <source>
        <strain evidence="7 8">NL8</strain>
    </source>
</reference>
<dbReference type="SUPFAM" id="SSF53383">
    <property type="entry name" value="PLP-dependent transferases"/>
    <property type="match status" value="1"/>
</dbReference>
<accession>A0ABS5KX37</accession>
<evidence type="ECO:0000256" key="2">
    <source>
        <dbReference type="ARBA" id="ARBA00009533"/>
    </source>
</evidence>
<evidence type="ECO:0000256" key="3">
    <source>
        <dbReference type="ARBA" id="ARBA00022793"/>
    </source>
</evidence>
<keyword evidence="8" id="KW-1185">Reference proteome</keyword>
<dbReference type="Pfam" id="PF00282">
    <property type="entry name" value="Pyridoxal_deC"/>
    <property type="match status" value="1"/>
</dbReference>
<dbReference type="InterPro" id="IPR015424">
    <property type="entry name" value="PyrdxlP-dep_Trfase"/>
</dbReference>
<dbReference type="EMBL" id="JAAFYZ010000107">
    <property type="protein sequence ID" value="MBS2550570.1"/>
    <property type="molecule type" value="Genomic_DNA"/>
</dbReference>
<sequence>MTAEPLTAPAHDLLSDYDSVLRRAYEHAVEYLRQQYAEDRLPVGPVGTDAQLRALLGGRLAAGGTPARDVVDELVRATAPGLVRSGRGRYFGYVTGGTLPAAMAADWLTSTWDQNTIVHDGSPATAVTEEVCEAWLVDLLGLDEHTSVAFTPSTTYAELLALTVARHSLLARHGWDVTARGLSGAPEINILINESVHPAVTRSLQVLGLSGQITALPSDDSGRMDVADVRAAVAARPGVPVLLCGHIGEINTGGVDRLRPLCDQIHAAGGWVHLDAAFGLWAAASPRLRAGLLDGVELADSIATDTHKWLNTPYDCGVAFIRDPDAHRQAFPLEASYLQLNPDERHPSALNIDISRRSRVFPLWAALRQLGRQGVADLVENTCARSRQLAEAMASEPGVTVLNQVHLNQVLLRFEHPGGDHDAHTERVAKRFQQDGSGWAATTSWKGTVALRFSMANWTTTADDIAETVRSLRSCHRQLRAGDPAAP</sequence>
<dbReference type="InterPro" id="IPR015422">
    <property type="entry name" value="PyrdxlP-dep_Trfase_small"/>
</dbReference>
<comment type="cofactor">
    <cofactor evidence="1 6">
        <name>pyridoxal 5'-phosphate</name>
        <dbReference type="ChEBI" id="CHEBI:597326"/>
    </cofactor>
</comment>
<dbReference type="PANTHER" id="PTHR11999">
    <property type="entry name" value="GROUP II PYRIDOXAL-5-PHOSPHATE DECARBOXYLASE"/>
    <property type="match status" value="1"/>
</dbReference>
<proteinExistence type="inferred from homology"/>
<comment type="similarity">
    <text evidence="2 6">Belongs to the group II decarboxylase family.</text>
</comment>
<organism evidence="7 8">
    <name type="scientific">Catenulispora pinistramenti</name>
    <dbReference type="NCBI Taxonomy" id="2705254"/>
    <lineage>
        <taxon>Bacteria</taxon>
        <taxon>Bacillati</taxon>
        <taxon>Actinomycetota</taxon>
        <taxon>Actinomycetes</taxon>
        <taxon>Catenulisporales</taxon>
        <taxon>Catenulisporaceae</taxon>
        <taxon>Catenulispora</taxon>
    </lineage>
</organism>
<dbReference type="Proteomes" id="UP000730482">
    <property type="component" value="Unassembled WGS sequence"/>
</dbReference>
<dbReference type="Gene3D" id="3.40.640.10">
    <property type="entry name" value="Type I PLP-dependent aspartate aminotransferase-like (Major domain)"/>
    <property type="match status" value="1"/>
</dbReference>
<comment type="caution">
    <text evidence="7">The sequence shown here is derived from an EMBL/GenBank/DDBJ whole genome shotgun (WGS) entry which is preliminary data.</text>
</comment>
<keyword evidence="4 6" id="KW-0663">Pyridoxal phosphate</keyword>
<evidence type="ECO:0000256" key="4">
    <source>
        <dbReference type="ARBA" id="ARBA00022898"/>
    </source>
</evidence>
<dbReference type="RefSeq" id="WP_212013627.1">
    <property type="nucleotide sequence ID" value="NZ_JAAFYZ010000107.1"/>
</dbReference>